<comment type="caution">
    <text evidence="2">The sequence shown here is derived from an EMBL/GenBank/DDBJ whole genome shotgun (WGS) entry which is preliminary data.</text>
</comment>
<dbReference type="Proteomes" id="UP000307841">
    <property type="component" value="Unassembled WGS sequence"/>
</dbReference>
<reference evidence="2 3" key="1">
    <citation type="submission" date="2019-04" db="EMBL/GenBank/DDBJ databases">
        <title>Whole genome sequencing of Brevibacillus sp. TGS2-1.</title>
        <authorList>
            <person name="Choi A."/>
        </authorList>
    </citation>
    <scope>NUCLEOTIDE SEQUENCE [LARGE SCALE GENOMIC DNA]</scope>
    <source>
        <strain evidence="2 3">TGS2-1</strain>
    </source>
</reference>
<dbReference type="InterPro" id="IPR036412">
    <property type="entry name" value="HAD-like_sf"/>
</dbReference>
<feature type="domain" description="Sucrose phosphatase-like" evidence="1">
    <location>
        <begin position="2"/>
        <end position="223"/>
    </location>
</feature>
<evidence type="ECO:0000313" key="2">
    <source>
        <dbReference type="EMBL" id="TKI58174.1"/>
    </source>
</evidence>
<proteinExistence type="predicted"/>
<keyword evidence="3" id="KW-1185">Reference proteome</keyword>
<dbReference type="InterPro" id="IPR023214">
    <property type="entry name" value="HAD_sf"/>
</dbReference>
<evidence type="ECO:0000313" key="3">
    <source>
        <dbReference type="Proteomes" id="UP000307841"/>
    </source>
</evidence>
<dbReference type="Gene3D" id="3.40.50.1000">
    <property type="entry name" value="HAD superfamily/HAD-like"/>
    <property type="match status" value="1"/>
</dbReference>
<gene>
    <name evidence="2" type="ORF">E8L90_23830</name>
</gene>
<dbReference type="SUPFAM" id="SSF56784">
    <property type="entry name" value="HAD-like"/>
    <property type="match status" value="1"/>
</dbReference>
<dbReference type="InterPro" id="IPR024197">
    <property type="entry name" value="TPP-like"/>
</dbReference>
<evidence type="ECO:0000259" key="1">
    <source>
        <dbReference type="Pfam" id="PF05116"/>
    </source>
</evidence>
<dbReference type="AlphaFoldDB" id="A0A4U2YCP3"/>
<dbReference type="InterPro" id="IPR006380">
    <property type="entry name" value="SPP-like_dom"/>
</dbReference>
<dbReference type="RefSeq" id="WP_137033579.1">
    <property type="nucleotide sequence ID" value="NZ_SZNK01000001.1"/>
</dbReference>
<organism evidence="2 3">
    <name type="scientific">Brevibacillus antibioticus</name>
    <dbReference type="NCBI Taxonomy" id="2570228"/>
    <lineage>
        <taxon>Bacteria</taxon>
        <taxon>Bacillati</taxon>
        <taxon>Bacillota</taxon>
        <taxon>Bacilli</taxon>
        <taxon>Bacillales</taxon>
        <taxon>Paenibacillaceae</taxon>
        <taxon>Brevibacillus</taxon>
    </lineage>
</organism>
<dbReference type="GO" id="GO:0003824">
    <property type="term" value="F:catalytic activity"/>
    <property type="evidence" value="ECO:0007669"/>
    <property type="project" value="UniProtKB-ARBA"/>
</dbReference>
<sequence>MIFASDLDQTLLYGKRFLTDEMQSFQVVEVLEGEPISHMSDRTIQLLHEVHQQCLFIPVTTRTIEQYQRILIFQSELLPRYAITSNGGNVIRDGRIDEQWSRQVHSRMVNECAPFPDMLAGFAQISNDSWVIRERMAEDLFFYSIIDREKMPVDELRDFERWVTQQNWSMSIQGRKLYLVPQAVNKRDATLYVSELEQDDQLIAAGDSLLDLPLLEAAQLAIVPPHGEIYQTRNHGGAVSNFHFTQASGISAAEEILQTVLSWYRQLVKAT</sequence>
<dbReference type="Pfam" id="PF05116">
    <property type="entry name" value="S6PP"/>
    <property type="match status" value="1"/>
</dbReference>
<dbReference type="OrthoDB" id="1666512at2"/>
<dbReference type="PIRSF" id="PIRSF030802">
    <property type="entry name" value="UCP030802"/>
    <property type="match status" value="1"/>
</dbReference>
<accession>A0A4U2YCP3</accession>
<name>A0A4U2YCP3_9BACL</name>
<protein>
    <recommendedName>
        <fullName evidence="1">Sucrose phosphatase-like domain-containing protein</fullName>
    </recommendedName>
</protein>
<dbReference type="EMBL" id="SZNK01000001">
    <property type="protein sequence ID" value="TKI58174.1"/>
    <property type="molecule type" value="Genomic_DNA"/>
</dbReference>